<organism evidence="2 3">
    <name type="scientific">Tilletia caries</name>
    <name type="common">wheat bunt fungus</name>
    <dbReference type="NCBI Taxonomy" id="13290"/>
    <lineage>
        <taxon>Eukaryota</taxon>
        <taxon>Fungi</taxon>
        <taxon>Dikarya</taxon>
        <taxon>Basidiomycota</taxon>
        <taxon>Ustilaginomycotina</taxon>
        <taxon>Exobasidiomycetes</taxon>
        <taxon>Tilletiales</taxon>
        <taxon>Tilletiaceae</taxon>
        <taxon>Tilletia</taxon>
    </lineage>
</organism>
<gene>
    <name evidence="2" type="ORF">JKIAZH3_G6031</name>
</gene>
<protein>
    <submittedName>
        <fullName evidence="2">Uncharacterized protein</fullName>
    </submittedName>
</protein>
<dbReference type="EMBL" id="CAJHJG010004164">
    <property type="protein sequence ID" value="CAD6938940.1"/>
    <property type="molecule type" value="Genomic_DNA"/>
</dbReference>
<dbReference type="Proteomes" id="UP000836402">
    <property type="component" value="Unassembled WGS sequence"/>
</dbReference>
<evidence type="ECO:0000256" key="1">
    <source>
        <dbReference type="SAM" id="Coils"/>
    </source>
</evidence>
<feature type="non-terminal residue" evidence="2">
    <location>
        <position position="296"/>
    </location>
</feature>
<name>A0ABN7J0J9_9BASI</name>
<evidence type="ECO:0000313" key="3">
    <source>
        <dbReference type="Proteomes" id="UP000836402"/>
    </source>
</evidence>
<accession>A0ABN7J0J9</accession>
<keyword evidence="3" id="KW-1185">Reference proteome</keyword>
<feature type="coiled-coil region" evidence="1">
    <location>
        <begin position="29"/>
        <end position="66"/>
    </location>
</feature>
<reference evidence="2" key="1">
    <citation type="submission" date="2020-10" db="EMBL/GenBank/DDBJ databases">
        <authorList>
            <person name="Sedaghatjoo S."/>
        </authorList>
    </citation>
    <scope>NUCLEOTIDE SEQUENCE</scope>
    <source>
        <strain evidence="2">AZH3</strain>
    </source>
</reference>
<comment type="caution">
    <text evidence="2">The sequence shown here is derived from an EMBL/GenBank/DDBJ whole genome shotgun (WGS) entry which is preliminary data.</text>
</comment>
<keyword evidence="1" id="KW-0175">Coiled coil</keyword>
<sequence length="296" mass="32990">MSSSQDPPALAASLRCLERLGEEHRLAAEQAIRAQFDADQQAAQEAEEEAERLERERAAVAAAEARRAEALQGQEAHLSAAKHLIDLAKANDPVSEPKDKTKKVVQDDSLGNSLDLLVATPSQKIRDRIRANEYIDLWHLTADGMAVATKSKLSGDTTFELGTDGSFKIKESTTGFRADRDLPMTAWITAIGHYVRIMQAEAVSDNIVQSLIRLNHTLTNHPDFEEHSTAIRMWHQHQRRQWVLSGHLNPDGKRFNLGKPNPQHYDAIRLRLSEAQATRRVLGVSKRSFPDDSTAP</sequence>
<evidence type="ECO:0000313" key="2">
    <source>
        <dbReference type="EMBL" id="CAD6938940.1"/>
    </source>
</evidence>
<proteinExistence type="predicted"/>